<evidence type="ECO:0000256" key="5">
    <source>
        <dbReference type="ARBA" id="ARBA00022827"/>
    </source>
</evidence>
<feature type="domain" description="Flavodoxin-like" evidence="9">
    <location>
        <begin position="46"/>
        <end position="186"/>
    </location>
</feature>
<dbReference type="GO" id="GO:0010181">
    <property type="term" value="F:FMN binding"/>
    <property type="evidence" value="ECO:0007669"/>
    <property type="project" value="InterPro"/>
</dbReference>
<dbReference type="InterPro" id="IPR008254">
    <property type="entry name" value="Flavodoxin/NO_synth"/>
</dbReference>
<dbReference type="PROSITE" id="PS50902">
    <property type="entry name" value="FLAVODOXIN_LIKE"/>
    <property type="match status" value="1"/>
</dbReference>
<reference evidence="11" key="1">
    <citation type="submission" date="2021-01" db="EMBL/GenBank/DDBJ databases">
        <authorList>
            <person name="Corre E."/>
            <person name="Pelletier E."/>
            <person name="Niang G."/>
            <person name="Scheremetjew M."/>
            <person name="Finn R."/>
            <person name="Kale V."/>
            <person name="Holt S."/>
            <person name="Cochrane G."/>
            <person name="Meng A."/>
            <person name="Brown T."/>
            <person name="Cohen L."/>
        </authorList>
    </citation>
    <scope>NUCLEOTIDE SEQUENCE</scope>
    <source>
        <strain evidence="11">CCMP644</strain>
    </source>
</reference>
<accession>A0A6U2DI80</accession>
<organism evidence="11">
    <name type="scientific">Hemiselmis andersenii</name>
    <name type="common">Cryptophyte alga</name>
    <dbReference type="NCBI Taxonomy" id="464988"/>
    <lineage>
        <taxon>Eukaryota</taxon>
        <taxon>Cryptophyceae</taxon>
        <taxon>Cryptomonadales</taxon>
        <taxon>Hemiselmidaceae</taxon>
        <taxon>Hemiselmis</taxon>
    </lineage>
</organism>
<dbReference type="InterPro" id="IPR001094">
    <property type="entry name" value="Flavdoxin-like"/>
</dbReference>
<evidence type="ECO:0000256" key="6">
    <source>
        <dbReference type="ARBA" id="ARBA00022857"/>
    </source>
</evidence>
<keyword evidence="6" id="KW-0521">NADP</keyword>
<dbReference type="SUPFAM" id="SSF52218">
    <property type="entry name" value="Flavoproteins"/>
    <property type="match status" value="1"/>
</dbReference>
<dbReference type="InterPro" id="IPR017927">
    <property type="entry name" value="FAD-bd_FR_type"/>
</dbReference>
<dbReference type="Pfam" id="PF00258">
    <property type="entry name" value="Flavodoxin_1"/>
    <property type="match status" value="1"/>
</dbReference>
<evidence type="ECO:0000313" key="11">
    <source>
        <dbReference type="EMBL" id="CAD8986608.1"/>
    </source>
</evidence>
<dbReference type="PROSITE" id="PS51384">
    <property type="entry name" value="FAD_FR"/>
    <property type="match status" value="1"/>
</dbReference>
<dbReference type="InterPro" id="IPR039261">
    <property type="entry name" value="FNR_nucleotide-bd"/>
</dbReference>
<protein>
    <recommendedName>
        <fullName evidence="8">NADPH--hemoprotein reductase</fullName>
        <ecNumber evidence="8">1.6.2.4</ecNumber>
    </recommendedName>
</protein>
<dbReference type="InterPro" id="IPR001433">
    <property type="entry name" value="OxRdtase_FAD/NAD-bd"/>
</dbReference>
<dbReference type="InterPro" id="IPR029039">
    <property type="entry name" value="Flavoprotein-like_sf"/>
</dbReference>
<dbReference type="InterPro" id="IPR017938">
    <property type="entry name" value="Riboflavin_synthase-like_b-brl"/>
</dbReference>
<dbReference type="Gene3D" id="2.40.30.10">
    <property type="entry name" value="Translation factors"/>
    <property type="match status" value="1"/>
</dbReference>
<keyword evidence="3" id="KW-0285">Flavoprotein</keyword>
<dbReference type="FunFam" id="3.40.50.80:FF:000001">
    <property type="entry name" value="NADPH--cytochrome P450 reductase 1"/>
    <property type="match status" value="1"/>
</dbReference>
<evidence type="ECO:0000256" key="1">
    <source>
        <dbReference type="ARBA" id="ARBA00001917"/>
    </source>
</evidence>
<dbReference type="PANTHER" id="PTHR19384">
    <property type="entry name" value="NITRIC OXIDE SYNTHASE-RELATED"/>
    <property type="match status" value="1"/>
</dbReference>
<dbReference type="InterPro" id="IPR001709">
    <property type="entry name" value="Flavoprot_Pyr_Nucl_cyt_Rdtase"/>
</dbReference>
<evidence type="ECO:0000259" key="10">
    <source>
        <dbReference type="PROSITE" id="PS51384"/>
    </source>
</evidence>
<dbReference type="PRINTS" id="PR00369">
    <property type="entry name" value="FLAVODOXIN"/>
</dbReference>
<dbReference type="InterPro" id="IPR023173">
    <property type="entry name" value="NADPH_Cyt_P450_Rdtase_alpha"/>
</dbReference>
<comment type="cofactor">
    <cofactor evidence="2">
        <name>FAD</name>
        <dbReference type="ChEBI" id="CHEBI:57692"/>
    </cofactor>
</comment>
<dbReference type="GO" id="GO:0003958">
    <property type="term" value="F:NADPH-hemoprotein reductase activity"/>
    <property type="evidence" value="ECO:0007669"/>
    <property type="project" value="UniProtKB-EC"/>
</dbReference>
<dbReference type="PANTHER" id="PTHR19384:SF17">
    <property type="entry name" value="NADPH--CYTOCHROME P450 REDUCTASE"/>
    <property type="match status" value="1"/>
</dbReference>
<dbReference type="GO" id="GO:0005829">
    <property type="term" value="C:cytosol"/>
    <property type="evidence" value="ECO:0007669"/>
    <property type="project" value="TreeGrafter"/>
</dbReference>
<dbReference type="Gene3D" id="1.20.990.10">
    <property type="entry name" value="NADPH-cytochrome p450 Reductase, Chain A, domain 3"/>
    <property type="match status" value="1"/>
</dbReference>
<gene>
    <name evidence="11" type="ORF">HAND00432_LOCUS37621</name>
</gene>
<keyword evidence="7" id="KW-0560">Oxidoreductase</keyword>
<comment type="cofactor">
    <cofactor evidence="1">
        <name>FMN</name>
        <dbReference type="ChEBI" id="CHEBI:58210"/>
    </cofactor>
</comment>
<dbReference type="Pfam" id="PF00175">
    <property type="entry name" value="NAD_binding_1"/>
    <property type="match status" value="1"/>
</dbReference>
<dbReference type="SUPFAM" id="SSF63380">
    <property type="entry name" value="Riboflavin synthase domain-like"/>
    <property type="match status" value="1"/>
</dbReference>
<evidence type="ECO:0000256" key="7">
    <source>
        <dbReference type="ARBA" id="ARBA00023002"/>
    </source>
</evidence>
<dbReference type="Gene3D" id="3.40.50.80">
    <property type="entry name" value="Nucleotide-binding domain of ferredoxin-NADP reductase (FNR) module"/>
    <property type="match status" value="1"/>
</dbReference>
<dbReference type="InterPro" id="IPR003097">
    <property type="entry name" value="CysJ-like_FAD-binding"/>
</dbReference>
<keyword evidence="5" id="KW-0274">FAD</keyword>
<dbReference type="Pfam" id="PF00667">
    <property type="entry name" value="FAD_binding_1"/>
    <property type="match status" value="1"/>
</dbReference>
<evidence type="ECO:0000256" key="4">
    <source>
        <dbReference type="ARBA" id="ARBA00022643"/>
    </source>
</evidence>
<feature type="domain" description="FAD-binding FR-type" evidence="10">
    <location>
        <begin position="239"/>
        <end position="470"/>
    </location>
</feature>
<evidence type="ECO:0000259" key="9">
    <source>
        <dbReference type="PROSITE" id="PS50902"/>
    </source>
</evidence>
<evidence type="ECO:0000256" key="2">
    <source>
        <dbReference type="ARBA" id="ARBA00001974"/>
    </source>
</evidence>
<dbReference type="SUPFAM" id="SSF52343">
    <property type="entry name" value="Ferredoxin reductase-like, C-terminal NADP-linked domain"/>
    <property type="match status" value="1"/>
</dbReference>
<dbReference type="EMBL" id="HBFX01062349">
    <property type="protein sequence ID" value="CAD8986608.1"/>
    <property type="molecule type" value="Transcribed_RNA"/>
</dbReference>
<name>A0A6U2DI80_HEMAN</name>
<dbReference type="Gene3D" id="3.40.50.360">
    <property type="match status" value="1"/>
</dbReference>
<evidence type="ECO:0000256" key="8">
    <source>
        <dbReference type="ARBA" id="ARBA00023797"/>
    </source>
</evidence>
<keyword evidence="4" id="KW-0288">FMN</keyword>
<proteinExistence type="predicted"/>
<dbReference type="AlphaFoldDB" id="A0A6U2DI80"/>
<dbReference type="GO" id="GO:0050660">
    <property type="term" value="F:flavin adenine dinucleotide binding"/>
    <property type="evidence" value="ECO:0007669"/>
    <property type="project" value="TreeGrafter"/>
</dbReference>
<sequence>MGFVVPAVGVGLAAAIGIAAYSYSVGASKEKAKKSSTPSKPTGPKVDVYFGSQTGTAEEFAKSLAKEGIKRNFDMRAVDLERFEGDDMPGQAAIFLVATYGEGDPTDNAKASYEWMKSEAKQGALEDMSFAVFGLGNTQYEHYNSVGKFYDSQCETLGGKRIVELGLGDDDQDIQEDFNNWLELLWPALDAHFGLESHDVADSGGVEYRLQVETYPTEKAARKLCGAGGVASSSAIDHQATVGMTVTCNRELYSPEAGRSCRHVELDIAGVDSDYITGDHVAILSDNNPELVASLARRVGADLDEWVVARDEAGAAPFPCPCTVRHALTRYLDLNGALKRRQVAALAEAAGDGAERERLERLASKEGKDELHEYAVDGRRNILDVMRDFPSVDLKLSQLVELLPRAQPRYYSISSSNLTHPSSVHVTAVVVRDEMPDGRVFGGVCTTYLNGLPVGSRVTAFCRRTTFKLPSDPSTPVVMIGAGTGLAPMRGMYLHLDRLRSEGAGMGENMLVFGCRTSKDDFLYSDEIRSMVDKGTLSHLVTAFSREVPGQRPYVQHRVRERAADIIRLLDGGAHLYVCGLTAMAKDVKRSLSQGLEELKGMKGAEAEAYLERLHSEGRYMQDVWSS</sequence>
<dbReference type="PRINTS" id="PR00371">
    <property type="entry name" value="FPNCR"/>
</dbReference>
<evidence type="ECO:0000256" key="3">
    <source>
        <dbReference type="ARBA" id="ARBA00022630"/>
    </source>
</evidence>
<dbReference type="EC" id="1.6.2.4" evidence="8"/>